<dbReference type="PANTHER" id="PTHR35273">
    <property type="entry name" value="ALPHA-1,4 POLYGALACTOSAMINIDASE, PUTATIVE (AFU_ORTHOLOGUE AFUA_3G07890)-RELATED"/>
    <property type="match status" value="1"/>
</dbReference>
<reference evidence="2 3" key="1">
    <citation type="submission" date="2020-05" db="EMBL/GenBank/DDBJ databases">
        <title>Genome Sequencing of Type Strains.</title>
        <authorList>
            <person name="Lemaire J.F."/>
            <person name="Inderbitzin P."/>
            <person name="Gregorio O.A."/>
            <person name="Collins S.B."/>
            <person name="Wespe N."/>
            <person name="Knight-Connoni V."/>
        </authorList>
    </citation>
    <scope>NUCLEOTIDE SEQUENCE [LARGE SCALE GENOMIC DNA]</scope>
    <source>
        <strain evidence="2 3">ATCC 25174</strain>
    </source>
</reference>
<dbReference type="EMBL" id="JABMCI010000054">
    <property type="protein sequence ID" value="NUU16691.1"/>
    <property type="molecule type" value="Genomic_DNA"/>
</dbReference>
<proteinExistence type="predicted"/>
<dbReference type="InterPro" id="IPR013785">
    <property type="entry name" value="Aldolase_TIM"/>
</dbReference>
<accession>A0A7Y5ZYW6</accession>
<evidence type="ECO:0000313" key="2">
    <source>
        <dbReference type="EMBL" id="NUU16691.1"/>
    </source>
</evidence>
<dbReference type="Gene3D" id="3.20.20.70">
    <property type="entry name" value="Aldolase class I"/>
    <property type="match status" value="1"/>
</dbReference>
<dbReference type="Pfam" id="PF03537">
    <property type="entry name" value="Glyco_hydro_114"/>
    <property type="match status" value="1"/>
</dbReference>
<dbReference type="AlphaFoldDB" id="A0A7Y5ZYW6"/>
<dbReference type="InterPro" id="IPR017853">
    <property type="entry name" value="GH"/>
</dbReference>
<dbReference type="InterPro" id="IPR004352">
    <property type="entry name" value="GH114_TIM-barrel"/>
</dbReference>
<protein>
    <submittedName>
        <fullName evidence="2">Endo alpha-1,4 polygalactosaminidase</fullName>
    </submittedName>
</protein>
<evidence type="ECO:0000313" key="3">
    <source>
        <dbReference type="Proteomes" id="UP000565724"/>
    </source>
</evidence>
<sequence length="236" mass="25053">MTALALAACSPASVAPLPVGVADYQLGQAYPPAQDVTVVVRDSTATPAPGVYSVCYVNAFQTQPDEAVDPDLLLEPDPAWPDEFLLDTAQRDALTGRVAAVLGRCDEAGFDAVELDNLDSWTRSDGRLDRADTLAIAAEVTDAAHGLGLAVGQKNTPELTADEVAAIGFDFAVAEECHEFDECAAYTALYGDQVLDVEYTGTLADICADPDRLVMTVLRDRELTAPGSPEHVREHC</sequence>
<name>A0A7Y5ZYW6_9CELL</name>
<keyword evidence="3" id="KW-1185">Reference proteome</keyword>
<feature type="domain" description="Glycoside-hydrolase family GH114 TIM-barrel" evidence="1">
    <location>
        <begin position="23"/>
        <end position="224"/>
    </location>
</feature>
<organism evidence="2 3">
    <name type="scientific">Cellulomonas humilata</name>
    <dbReference type="NCBI Taxonomy" id="144055"/>
    <lineage>
        <taxon>Bacteria</taxon>
        <taxon>Bacillati</taxon>
        <taxon>Actinomycetota</taxon>
        <taxon>Actinomycetes</taxon>
        <taxon>Micrococcales</taxon>
        <taxon>Cellulomonadaceae</taxon>
        <taxon>Cellulomonas</taxon>
    </lineage>
</organism>
<dbReference type="Proteomes" id="UP000565724">
    <property type="component" value="Unassembled WGS sequence"/>
</dbReference>
<evidence type="ECO:0000259" key="1">
    <source>
        <dbReference type="Pfam" id="PF03537"/>
    </source>
</evidence>
<gene>
    <name evidence="2" type="ORF">HP550_05445</name>
</gene>
<dbReference type="PANTHER" id="PTHR35273:SF2">
    <property type="entry name" value="ALPHA-GALACTOSIDASE"/>
    <property type="match status" value="1"/>
</dbReference>
<dbReference type="SUPFAM" id="SSF51445">
    <property type="entry name" value="(Trans)glycosidases"/>
    <property type="match status" value="1"/>
</dbReference>
<comment type="caution">
    <text evidence="2">The sequence shown here is derived from an EMBL/GenBank/DDBJ whole genome shotgun (WGS) entry which is preliminary data.</text>
</comment>